<protein>
    <submittedName>
        <fullName evidence="3">CKLF like MARVEL transmembrane domain containing 3</fullName>
    </submittedName>
</protein>
<dbReference type="Proteomes" id="UP000095287">
    <property type="component" value="Unplaced"/>
</dbReference>
<keyword evidence="1" id="KW-1133">Transmembrane helix</keyword>
<keyword evidence="1" id="KW-0472">Membrane</keyword>
<organism evidence="2 3">
    <name type="scientific">Steinernema glaseri</name>
    <dbReference type="NCBI Taxonomy" id="37863"/>
    <lineage>
        <taxon>Eukaryota</taxon>
        <taxon>Metazoa</taxon>
        <taxon>Ecdysozoa</taxon>
        <taxon>Nematoda</taxon>
        <taxon>Chromadorea</taxon>
        <taxon>Rhabditida</taxon>
        <taxon>Tylenchina</taxon>
        <taxon>Panagrolaimomorpha</taxon>
        <taxon>Strongyloidoidea</taxon>
        <taxon>Steinernematidae</taxon>
        <taxon>Steinernema</taxon>
    </lineage>
</organism>
<evidence type="ECO:0000313" key="2">
    <source>
        <dbReference type="Proteomes" id="UP000095287"/>
    </source>
</evidence>
<dbReference type="AlphaFoldDB" id="A0A1I7XZV3"/>
<proteinExistence type="predicted"/>
<name>A0A1I7XZV3_9BILA</name>
<feature type="transmembrane region" description="Helical" evidence="1">
    <location>
        <begin position="67"/>
        <end position="90"/>
    </location>
</feature>
<sequence length="117" mass="13394">MRRTLVSFVRRTRTSGELQTSLDRRKDSLSHLSVAQTEDGLGLRQKLCAICERLSSPICRYFSLKQFASSVMGLIAFLFLAFLIAFYVGFTMGYLDFLMDPPAKKSKQKRRSSSKRQ</sequence>
<keyword evidence="1" id="KW-0812">Transmembrane</keyword>
<keyword evidence="2" id="KW-1185">Reference proteome</keyword>
<accession>A0A1I7XZV3</accession>
<dbReference type="WBParaSite" id="L893_g11161.t1">
    <property type="protein sequence ID" value="L893_g11161.t1"/>
    <property type="gene ID" value="L893_g11161"/>
</dbReference>
<reference evidence="3" key="1">
    <citation type="submission" date="2016-11" db="UniProtKB">
        <authorList>
            <consortium name="WormBaseParasite"/>
        </authorList>
    </citation>
    <scope>IDENTIFICATION</scope>
</reference>
<evidence type="ECO:0000313" key="3">
    <source>
        <dbReference type="WBParaSite" id="L893_g11161.t1"/>
    </source>
</evidence>
<evidence type="ECO:0000256" key="1">
    <source>
        <dbReference type="SAM" id="Phobius"/>
    </source>
</evidence>